<protein>
    <submittedName>
        <fullName evidence="7">Response regulator transcription factor</fullName>
    </submittedName>
</protein>
<dbReference type="Pfam" id="PF00196">
    <property type="entry name" value="GerE"/>
    <property type="match status" value="1"/>
</dbReference>
<dbReference type="InterPro" id="IPR000792">
    <property type="entry name" value="Tscrpt_reg_LuxR_C"/>
</dbReference>
<feature type="domain" description="Response regulatory" evidence="6">
    <location>
        <begin position="4"/>
        <end position="119"/>
    </location>
</feature>
<dbReference type="EMBL" id="SMLD01000198">
    <property type="protein sequence ID" value="TDE29496.1"/>
    <property type="molecule type" value="Genomic_DNA"/>
</dbReference>
<evidence type="ECO:0000256" key="2">
    <source>
        <dbReference type="ARBA" id="ARBA00023015"/>
    </source>
</evidence>
<evidence type="ECO:0000259" key="5">
    <source>
        <dbReference type="SMART" id="SM00421"/>
    </source>
</evidence>
<keyword evidence="4" id="KW-0804">Transcription</keyword>
<dbReference type="PANTHER" id="PTHR43214">
    <property type="entry name" value="TWO-COMPONENT RESPONSE REGULATOR"/>
    <property type="match status" value="1"/>
</dbReference>
<dbReference type="GO" id="GO:0000160">
    <property type="term" value="P:phosphorelay signal transduction system"/>
    <property type="evidence" value="ECO:0007669"/>
    <property type="project" value="InterPro"/>
</dbReference>
<keyword evidence="1" id="KW-0597">Phosphoprotein</keyword>
<dbReference type="InterPro" id="IPR001789">
    <property type="entry name" value="Sig_transdc_resp-reg_receiver"/>
</dbReference>
<dbReference type="SMART" id="SM00448">
    <property type="entry name" value="REC"/>
    <property type="match status" value="1"/>
</dbReference>
<dbReference type="Pfam" id="PF00072">
    <property type="entry name" value="Response_reg"/>
    <property type="match status" value="1"/>
</dbReference>
<dbReference type="InterPro" id="IPR058245">
    <property type="entry name" value="NreC/VraR/RcsB-like_REC"/>
</dbReference>
<evidence type="ECO:0000313" key="8">
    <source>
        <dbReference type="Proteomes" id="UP000295136"/>
    </source>
</evidence>
<dbReference type="AlphaFoldDB" id="A0A4R5EAH7"/>
<keyword evidence="8" id="KW-1185">Reference proteome</keyword>
<evidence type="ECO:0000256" key="1">
    <source>
        <dbReference type="ARBA" id="ARBA00022553"/>
    </source>
</evidence>
<dbReference type="InterPro" id="IPR011006">
    <property type="entry name" value="CheY-like_superfamily"/>
</dbReference>
<evidence type="ECO:0000259" key="6">
    <source>
        <dbReference type="SMART" id="SM00448"/>
    </source>
</evidence>
<reference evidence="7 8" key="1">
    <citation type="submission" date="2019-03" db="EMBL/GenBank/DDBJ databases">
        <title>Draft genome sequences of novel Actinobacteria.</title>
        <authorList>
            <person name="Sahin N."/>
            <person name="Ay H."/>
            <person name="Saygin H."/>
        </authorList>
    </citation>
    <scope>NUCLEOTIDE SEQUENCE [LARGE SCALE GENOMIC DNA]</scope>
    <source>
        <strain evidence="7 8">6K102</strain>
    </source>
</reference>
<evidence type="ECO:0000256" key="4">
    <source>
        <dbReference type="ARBA" id="ARBA00023163"/>
    </source>
</evidence>
<dbReference type="InterPro" id="IPR039420">
    <property type="entry name" value="WalR-like"/>
</dbReference>
<comment type="caution">
    <text evidence="7">The sequence shown here is derived from an EMBL/GenBank/DDBJ whole genome shotgun (WGS) entry which is preliminary data.</text>
</comment>
<sequence>MSGVRVLIADDQQLLRASFGVLIGTTPGLEVVGEAENGLQAVERAAELRPDVVLMDIRMPELDGIEATRRICGAPATAGVKVLILTTFDLDAYVFSALRAGASGFLLKDTPPGDLLSAIRVVAGGEALLAPSVTRRLIGEFARQPQPRHRADRPLDGVTAREREVLKLIGQGLSNTEIAERLTVSMATVKTHIGQLLAKLHARDRAQLVIAAYESGLVTVG</sequence>
<feature type="domain" description="HTH luxR-type" evidence="5">
    <location>
        <begin position="155"/>
        <end position="212"/>
    </location>
</feature>
<gene>
    <name evidence="7" type="ORF">E1295_41770</name>
</gene>
<dbReference type="Gene3D" id="3.40.50.2300">
    <property type="match status" value="1"/>
</dbReference>
<dbReference type="CDD" id="cd06170">
    <property type="entry name" value="LuxR_C_like"/>
    <property type="match status" value="1"/>
</dbReference>
<dbReference type="CDD" id="cd17535">
    <property type="entry name" value="REC_NarL-like"/>
    <property type="match status" value="1"/>
</dbReference>
<keyword evidence="2" id="KW-0805">Transcription regulation</keyword>
<proteinExistence type="predicted"/>
<keyword evidence="3" id="KW-0238">DNA-binding</keyword>
<dbReference type="Proteomes" id="UP000295136">
    <property type="component" value="Unassembled WGS sequence"/>
</dbReference>
<organism evidence="7 8">
    <name type="scientific">Nonomuraea mesophila</name>
    <dbReference type="NCBI Taxonomy" id="2530382"/>
    <lineage>
        <taxon>Bacteria</taxon>
        <taxon>Bacillati</taxon>
        <taxon>Actinomycetota</taxon>
        <taxon>Actinomycetes</taxon>
        <taxon>Streptosporangiales</taxon>
        <taxon>Streptosporangiaceae</taxon>
        <taxon>Nonomuraea</taxon>
    </lineage>
</organism>
<dbReference type="SMART" id="SM00421">
    <property type="entry name" value="HTH_LUXR"/>
    <property type="match status" value="1"/>
</dbReference>
<dbReference type="PANTHER" id="PTHR43214:SF24">
    <property type="entry name" value="TRANSCRIPTIONAL REGULATORY PROTEIN NARL-RELATED"/>
    <property type="match status" value="1"/>
</dbReference>
<dbReference type="GO" id="GO:0003677">
    <property type="term" value="F:DNA binding"/>
    <property type="evidence" value="ECO:0007669"/>
    <property type="project" value="UniProtKB-KW"/>
</dbReference>
<dbReference type="SUPFAM" id="SSF52172">
    <property type="entry name" value="CheY-like"/>
    <property type="match status" value="1"/>
</dbReference>
<evidence type="ECO:0000313" key="7">
    <source>
        <dbReference type="EMBL" id="TDE29496.1"/>
    </source>
</evidence>
<dbReference type="RefSeq" id="WP_132639837.1">
    <property type="nucleotide sequence ID" value="NZ_SMLD01000198.1"/>
</dbReference>
<dbReference type="PRINTS" id="PR00038">
    <property type="entry name" value="HTHLUXR"/>
</dbReference>
<name>A0A4R5EAH7_9ACTN</name>
<evidence type="ECO:0000256" key="3">
    <source>
        <dbReference type="ARBA" id="ARBA00023125"/>
    </source>
</evidence>
<dbReference type="GO" id="GO:0006355">
    <property type="term" value="P:regulation of DNA-templated transcription"/>
    <property type="evidence" value="ECO:0007669"/>
    <property type="project" value="InterPro"/>
</dbReference>
<accession>A0A4R5EAH7</accession>